<protein>
    <submittedName>
        <fullName evidence="1">Uncharacterized protein</fullName>
    </submittedName>
</protein>
<reference evidence="1 2" key="1">
    <citation type="journal article" date="2004" name="Proc. Natl. Acad. Sci. U.S.A.">
        <title>The louse-borne human pathogen Bartonella quintana is a genomic derivative of the zoonotic agent Bartonella henselae.</title>
        <authorList>
            <person name="Alsmark U.C.M."/>
            <person name="Frank A.C."/>
            <person name="Karlberg E.O."/>
            <person name="Legault B.-A."/>
            <person name="Ardell D.H."/>
            <person name="Canbaeck B."/>
            <person name="Eriksson A.-S."/>
            <person name="Naeslund A.K."/>
            <person name="Handley S.A."/>
            <person name="Huvet M."/>
            <person name="La Scola B."/>
            <person name="Holmberg M."/>
            <person name="Andersson S.G.E."/>
        </authorList>
    </citation>
    <scope>NUCLEOTIDE SEQUENCE [LARGE SCALE GENOMIC DNA]</scope>
    <source>
        <strain evidence="1 2">Toulouse</strain>
    </source>
</reference>
<dbReference type="Proteomes" id="UP000000597">
    <property type="component" value="Chromosome"/>
</dbReference>
<dbReference type="GeneID" id="56532971"/>
<dbReference type="KEGG" id="bqu:BQ06720"/>
<organism evidence="1 2">
    <name type="scientific">Bartonella quintana (strain Toulouse)</name>
    <name type="common">Rochalimaea quintana</name>
    <dbReference type="NCBI Taxonomy" id="283165"/>
    <lineage>
        <taxon>Bacteria</taxon>
        <taxon>Pseudomonadati</taxon>
        <taxon>Pseudomonadota</taxon>
        <taxon>Alphaproteobacteria</taxon>
        <taxon>Hyphomicrobiales</taxon>
        <taxon>Bartonellaceae</taxon>
        <taxon>Bartonella</taxon>
    </lineage>
</organism>
<gene>
    <name evidence="1" type="ordered locus">BQ06720</name>
</gene>
<dbReference type="EMBL" id="BX897700">
    <property type="protein sequence ID" value="CAF26162.1"/>
    <property type="molecule type" value="Genomic_DNA"/>
</dbReference>
<sequence>MFKVCTLSTLIMLIFCFSQIMEVNANLWRGRLQDGVFMTMVVQEKDMLVQVRMTNMDIVRISDKNSREKDRSPIIEKVMIATIALFIEKFIFRVGVFFKRWAESALSQAFQNWRASLYR</sequence>
<evidence type="ECO:0000313" key="2">
    <source>
        <dbReference type="Proteomes" id="UP000000597"/>
    </source>
</evidence>
<dbReference type="eggNOG" id="ENOG50307I9">
    <property type="taxonomic scope" value="Bacteria"/>
</dbReference>
<name>A0A0H3M0L0_BARQU</name>
<proteinExistence type="predicted"/>
<dbReference type="AlphaFoldDB" id="A0A0H3M0L0"/>
<dbReference type="RefSeq" id="WP_011179417.1">
    <property type="nucleotide sequence ID" value="NC_005955.1"/>
</dbReference>
<dbReference type="HOGENOM" id="CLU_2045095_0_0_5"/>
<accession>A0A0H3M0L0</accession>
<evidence type="ECO:0000313" key="1">
    <source>
        <dbReference type="EMBL" id="CAF26162.1"/>
    </source>
</evidence>
<dbReference type="OrthoDB" id="7923881at2"/>